<dbReference type="PANTHER" id="PTHR37984">
    <property type="entry name" value="PROTEIN CBG26694"/>
    <property type="match status" value="1"/>
</dbReference>
<dbReference type="OMA" id="QWASSHI"/>
<dbReference type="InterPro" id="IPR036397">
    <property type="entry name" value="RNaseH_sf"/>
</dbReference>
<dbReference type="InterPro" id="IPR041588">
    <property type="entry name" value="Integrase_H2C2"/>
</dbReference>
<dbReference type="Gene3D" id="3.30.420.10">
    <property type="entry name" value="Ribonuclease H-like superfamily/Ribonuclease H"/>
    <property type="match status" value="1"/>
</dbReference>
<dbReference type="OrthoDB" id="441971at2759"/>
<protein>
    <submittedName>
        <fullName evidence="2">Retrovirus polyprotein, putative</fullName>
    </submittedName>
</protein>
<dbReference type="GO" id="GO:0015074">
    <property type="term" value="P:DNA integration"/>
    <property type="evidence" value="ECO:0007669"/>
    <property type="project" value="InterPro"/>
</dbReference>
<dbReference type="GeneID" id="9049157"/>
<dbReference type="PANTHER" id="PTHR37984:SF5">
    <property type="entry name" value="PROTEIN NYNRIN-LIKE"/>
    <property type="match status" value="1"/>
</dbReference>
<dbReference type="PROSITE" id="PS50994">
    <property type="entry name" value="INTEGRASE"/>
    <property type="match status" value="1"/>
</dbReference>
<keyword evidence="3" id="KW-1185">Reference proteome</keyword>
<dbReference type="RefSeq" id="XP_002787042.1">
    <property type="nucleotide sequence ID" value="XM_002786996.1"/>
</dbReference>
<gene>
    <name evidence="2" type="ORF">Pmar_PMAR006462</name>
</gene>
<evidence type="ECO:0000259" key="1">
    <source>
        <dbReference type="PROSITE" id="PS50994"/>
    </source>
</evidence>
<sequence>MSNFWWPKARSDVKRIVKSCEACQFTRFPRVDKSAASHWFCPSRAFETVGVDLLGPLIAAKRNERYVMSITCLLTKFCLFFVMTKISASELCRVFETEFLLKYSCPRTVISDNGIQFVKSLDFSSLLSLYHVRHVCIPVYHAASGGFYERGHAVVNMALRAVLDENRHVTLHEALAFAQARVNSTIDPVLGVSPHEAVYGFPLQSPLAQWASSHISTAQVNDDAIERFIAHPNKKHKRAIRSACDKLRQRREKIMEDWKQLWQERKPQRANEPNEFDVGDKVLVWTQPSHKLDRMWREGEIIRRVGSRCYEVKSNGNRSQLYSADHLKAFLPNGAYDDDDNHKITDDELSGEPTLSTRSLRHTKFILWKDPQDSKTRYGKIERWTGSGQYMVHEYRLLNKRLLPLWIGPDGKLSTIGNVAAFVRLSPRDVKKIKVDEVTNTLLEESLDEVAP</sequence>
<organism evidence="3">
    <name type="scientific">Perkinsus marinus (strain ATCC 50983 / TXsc)</name>
    <dbReference type="NCBI Taxonomy" id="423536"/>
    <lineage>
        <taxon>Eukaryota</taxon>
        <taxon>Sar</taxon>
        <taxon>Alveolata</taxon>
        <taxon>Perkinsozoa</taxon>
        <taxon>Perkinsea</taxon>
        <taxon>Perkinsida</taxon>
        <taxon>Perkinsidae</taxon>
        <taxon>Perkinsus</taxon>
    </lineage>
</organism>
<accession>C5K9R6</accession>
<dbReference type="EMBL" id="GG671513">
    <property type="protein sequence ID" value="EER18838.1"/>
    <property type="molecule type" value="Genomic_DNA"/>
</dbReference>
<dbReference type="AlphaFoldDB" id="C5K9R6"/>
<dbReference type="InterPro" id="IPR012337">
    <property type="entry name" value="RNaseH-like_sf"/>
</dbReference>
<evidence type="ECO:0000313" key="2">
    <source>
        <dbReference type="EMBL" id="EER18838.1"/>
    </source>
</evidence>
<dbReference type="Gene3D" id="1.10.340.70">
    <property type="match status" value="1"/>
</dbReference>
<dbReference type="Pfam" id="PF17921">
    <property type="entry name" value="Integrase_H2C2"/>
    <property type="match status" value="1"/>
</dbReference>
<dbReference type="GO" id="GO:0003676">
    <property type="term" value="F:nucleic acid binding"/>
    <property type="evidence" value="ECO:0007669"/>
    <property type="project" value="InterPro"/>
</dbReference>
<evidence type="ECO:0000313" key="3">
    <source>
        <dbReference type="Proteomes" id="UP000007800"/>
    </source>
</evidence>
<feature type="domain" description="Integrase catalytic" evidence="1">
    <location>
        <begin position="38"/>
        <end position="202"/>
    </location>
</feature>
<dbReference type="InParanoid" id="C5K9R6"/>
<dbReference type="SUPFAM" id="SSF53098">
    <property type="entry name" value="Ribonuclease H-like"/>
    <property type="match status" value="1"/>
</dbReference>
<dbReference type="Proteomes" id="UP000007800">
    <property type="component" value="Unassembled WGS sequence"/>
</dbReference>
<dbReference type="InterPro" id="IPR050951">
    <property type="entry name" value="Retrovirus_Pol_polyprotein"/>
</dbReference>
<dbReference type="InterPro" id="IPR001584">
    <property type="entry name" value="Integrase_cat-core"/>
</dbReference>
<reference evidence="2 3" key="1">
    <citation type="submission" date="2008-07" db="EMBL/GenBank/DDBJ databases">
        <authorList>
            <person name="El-Sayed N."/>
            <person name="Caler E."/>
            <person name="Inman J."/>
            <person name="Amedeo P."/>
            <person name="Hass B."/>
            <person name="Wortman J."/>
        </authorList>
    </citation>
    <scope>NUCLEOTIDE SEQUENCE [LARGE SCALE GENOMIC DNA]</scope>
    <source>
        <strain evidence="3">ATCC 50983 / TXsc</strain>
    </source>
</reference>
<proteinExistence type="predicted"/>
<name>C5K9R6_PERM5</name>